<name>A0A3D9FFY6_9SPHN</name>
<keyword evidence="4" id="KW-1185">Reference proteome</keyword>
<keyword evidence="3" id="KW-0830">Ubiquinone</keyword>
<proteinExistence type="predicted"/>
<dbReference type="EMBL" id="QRDP01000004">
    <property type="protein sequence ID" value="RED16673.1"/>
    <property type="molecule type" value="Genomic_DNA"/>
</dbReference>
<evidence type="ECO:0000313" key="3">
    <source>
        <dbReference type="EMBL" id="RED16673.1"/>
    </source>
</evidence>
<dbReference type="GO" id="GO:0032259">
    <property type="term" value="P:methylation"/>
    <property type="evidence" value="ECO:0007669"/>
    <property type="project" value="UniProtKB-KW"/>
</dbReference>
<dbReference type="PANTHER" id="PTHR43861">
    <property type="entry name" value="TRANS-ACONITATE 2-METHYLTRANSFERASE-RELATED"/>
    <property type="match status" value="1"/>
</dbReference>
<dbReference type="AlphaFoldDB" id="A0A3D9FFY6"/>
<dbReference type="InterPro" id="IPR029063">
    <property type="entry name" value="SAM-dependent_MTases_sf"/>
</dbReference>
<sequence>MTDKSYTPPLGHDALTPLYDLAIRGLTRENVWRSALVRQVAPSPYDRILDVGCGTGTLALALKRAAPEADIIGVDPDSRALTKARDKAKSAGQAIAFVHGFLGDAGLPDGWKPTKIVSSLMFHQVPLPAKGDILSTMREMLDIGGEIHIADYGLQRDFLMRSLFRMTVQLLDGIKDTQPNADGVLSRIMDEVGLEAVETQVFQTATGSISLFRATPNWKTQKDI</sequence>
<reference evidence="3 4" key="1">
    <citation type="submission" date="2018-07" db="EMBL/GenBank/DDBJ databases">
        <title>Genomic Encyclopedia of Type Strains, Phase IV (KMG-IV): sequencing the most valuable type-strain genomes for metagenomic binning, comparative biology and taxonomic classification.</title>
        <authorList>
            <person name="Goeker M."/>
        </authorList>
    </citation>
    <scope>NUCLEOTIDE SEQUENCE [LARGE SCALE GENOMIC DNA]</scope>
    <source>
        <strain evidence="3 4">DSM 26725</strain>
    </source>
</reference>
<dbReference type="Proteomes" id="UP000256310">
    <property type="component" value="Unassembled WGS sequence"/>
</dbReference>
<feature type="domain" description="Methyltransferase" evidence="2">
    <location>
        <begin position="48"/>
        <end position="145"/>
    </location>
</feature>
<dbReference type="CDD" id="cd02440">
    <property type="entry name" value="AdoMet_MTases"/>
    <property type="match status" value="1"/>
</dbReference>
<organism evidence="3 4">
    <name type="scientific">Parasphingopyxis lamellibrachiae</name>
    <dbReference type="NCBI Taxonomy" id="680125"/>
    <lineage>
        <taxon>Bacteria</taxon>
        <taxon>Pseudomonadati</taxon>
        <taxon>Pseudomonadota</taxon>
        <taxon>Alphaproteobacteria</taxon>
        <taxon>Sphingomonadales</taxon>
        <taxon>Sphingomonadaceae</taxon>
        <taxon>Parasphingopyxis</taxon>
    </lineage>
</organism>
<comment type="caution">
    <text evidence="3">The sequence shown here is derived from an EMBL/GenBank/DDBJ whole genome shotgun (WGS) entry which is preliminary data.</text>
</comment>
<dbReference type="RefSeq" id="WP_116236052.1">
    <property type="nucleotide sequence ID" value="NZ_QRDP01000004.1"/>
</dbReference>
<dbReference type="Gene3D" id="3.40.50.150">
    <property type="entry name" value="Vaccinia Virus protein VP39"/>
    <property type="match status" value="1"/>
</dbReference>
<gene>
    <name evidence="3" type="ORF">DFR46_1700</name>
</gene>
<dbReference type="SUPFAM" id="SSF53335">
    <property type="entry name" value="S-adenosyl-L-methionine-dependent methyltransferases"/>
    <property type="match status" value="1"/>
</dbReference>
<dbReference type="Pfam" id="PF13649">
    <property type="entry name" value="Methyltransf_25"/>
    <property type="match status" value="1"/>
</dbReference>
<dbReference type="OrthoDB" id="9795634at2"/>
<dbReference type="InterPro" id="IPR041698">
    <property type="entry name" value="Methyltransf_25"/>
</dbReference>
<dbReference type="GO" id="GO:0008168">
    <property type="term" value="F:methyltransferase activity"/>
    <property type="evidence" value="ECO:0007669"/>
    <property type="project" value="UniProtKB-KW"/>
</dbReference>
<keyword evidence="1" id="KW-0808">Transferase</keyword>
<evidence type="ECO:0000256" key="1">
    <source>
        <dbReference type="ARBA" id="ARBA00022679"/>
    </source>
</evidence>
<evidence type="ECO:0000313" key="4">
    <source>
        <dbReference type="Proteomes" id="UP000256310"/>
    </source>
</evidence>
<keyword evidence="3" id="KW-0489">Methyltransferase</keyword>
<evidence type="ECO:0000259" key="2">
    <source>
        <dbReference type="Pfam" id="PF13649"/>
    </source>
</evidence>
<accession>A0A3D9FFY6</accession>
<protein>
    <submittedName>
        <fullName evidence="3">Ubiquinone/menaquinone biosynthesis C-methylase UbiE</fullName>
    </submittedName>
</protein>